<dbReference type="RefSeq" id="XP_001313856.1">
    <property type="nucleotide sequence ID" value="XM_001313855.1"/>
</dbReference>
<organism evidence="2 3">
    <name type="scientific">Trichomonas vaginalis (strain ATCC PRA-98 / G3)</name>
    <dbReference type="NCBI Taxonomy" id="412133"/>
    <lineage>
        <taxon>Eukaryota</taxon>
        <taxon>Metamonada</taxon>
        <taxon>Parabasalia</taxon>
        <taxon>Trichomonadida</taxon>
        <taxon>Trichomonadidae</taxon>
        <taxon>Trichomonas</taxon>
    </lineage>
</organism>
<feature type="region of interest" description="Disordered" evidence="1">
    <location>
        <begin position="33"/>
        <end position="62"/>
    </location>
</feature>
<protein>
    <submittedName>
        <fullName evidence="2">Uncharacterized protein</fullName>
    </submittedName>
</protein>
<reference evidence="2" key="2">
    <citation type="journal article" date="2007" name="Science">
        <title>Draft genome sequence of the sexually transmitted pathogen Trichomonas vaginalis.</title>
        <authorList>
            <person name="Carlton J.M."/>
            <person name="Hirt R.P."/>
            <person name="Silva J.C."/>
            <person name="Delcher A.L."/>
            <person name="Schatz M."/>
            <person name="Zhao Q."/>
            <person name="Wortman J.R."/>
            <person name="Bidwell S.L."/>
            <person name="Alsmark U.C.M."/>
            <person name="Besteiro S."/>
            <person name="Sicheritz-Ponten T."/>
            <person name="Noel C.J."/>
            <person name="Dacks J.B."/>
            <person name="Foster P.G."/>
            <person name="Simillion C."/>
            <person name="Van de Peer Y."/>
            <person name="Miranda-Saavedra D."/>
            <person name="Barton G.J."/>
            <person name="Westrop G.D."/>
            <person name="Mueller S."/>
            <person name="Dessi D."/>
            <person name="Fiori P.L."/>
            <person name="Ren Q."/>
            <person name="Paulsen I."/>
            <person name="Zhang H."/>
            <person name="Bastida-Corcuera F.D."/>
            <person name="Simoes-Barbosa A."/>
            <person name="Brown M.T."/>
            <person name="Hayes R.D."/>
            <person name="Mukherjee M."/>
            <person name="Okumura C.Y."/>
            <person name="Schneider R."/>
            <person name="Smith A.J."/>
            <person name="Vanacova S."/>
            <person name="Villalvazo M."/>
            <person name="Haas B.J."/>
            <person name="Pertea M."/>
            <person name="Feldblyum T.V."/>
            <person name="Utterback T.R."/>
            <person name="Shu C.L."/>
            <person name="Osoegawa K."/>
            <person name="de Jong P.J."/>
            <person name="Hrdy I."/>
            <person name="Horvathova L."/>
            <person name="Zubacova Z."/>
            <person name="Dolezal P."/>
            <person name="Malik S.B."/>
            <person name="Logsdon J.M. Jr."/>
            <person name="Henze K."/>
            <person name="Gupta A."/>
            <person name="Wang C.C."/>
            <person name="Dunne R.L."/>
            <person name="Upcroft J.A."/>
            <person name="Upcroft P."/>
            <person name="White O."/>
            <person name="Salzberg S.L."/>
            <person name="Tang P."/>
            <person name="Chiu C.-H."/>
            <person name="Lee Y.-S."/>
            <person name="Embley T.M."/>
            <person name="Coombs G.H."/>
            <person name="Mottram J.C."/>
            <person name="Tachezy J."/>
            <person name="Fraser-Liggett C.M."/>
            <person name="Johnson P.J."/>
        </authorList>
    </citation>
    <scope>NUCLEOTIDE SEQUENCE [LARGE SCALE GENOMIC DNA]</scope>
    <source>
        <strain evidence="2">G3</strain>
    </source>
</reference>
<name>A2F2G1_TRIV3</name>
<evidence type="ECO:0000313" key="3">
    <source>
        <dbReference type="Proteomes" id="UP000001542"/>
    </source>
</evidence>
<feature type="compositionally biased region" description="Low complexity" evidence="1">
    <location>
        <begin position="45"/>
        <end position="62"/>
    </location>
</feature>
<dbReference type="Proteomes" id="UP000001542">
    <property type="component" value="Unassembled WGS sequence"/>
</dbReference>
<gene>
    <name evidence="2" type="ORF">TVAG_168580</name>
</gene>
<dbReference type="AlphaFoldDB" id="A2F2G1"/>
<dbReference type="EMBL" id="DS113585">
    <property type="protein sequence ID" value="EAY00927.1"/>
    <property type="molecule type" value="Genomic_DNA"/>
</dbReference>
<keyword evidence="3" id="KW-1185">Reference proteome</keyword>
<dbReference type="VEuPathDB" id="TrichDB:TVAG_168580"/>
<accession>A2F2G1</accession>
<evidence type="ECO:0000256" key="1">
    <source>
        <dbReference type="SAM" id="MobiDB-lite"/>
    </source>
</evidence>
<evidence type="ECO:0000313" key="2">
    <source>
        <dbReference type="EMBL" id="EAY00927.1"/>
    </source>
</evidence>
<dbReference type="InParanoid" id="A2F2G1"/>
<dbReference type="SMR" id="A2F2G1"/>
<dbReference type="KEGG" id="tva:4758750"/>
<dbReference type="VEuPathDB" id="TrichDB:TVAGG3_0253250"/>
<proteinExistence type="predicted"/>
<reference evidence="2" key="1">
    <citation type="submission" date="2006-10" db="EMBL/GenBank/DDBJ databases">
        <authorList>
            <person name="Amadeo P."/>
            <person name="Zhao Q."/>
            <person name="Wortman J."/>
            <person name="Fraser-Liggett C."/>
            <person name="Carlton J."/>
        </authorList>
    </citation>
    <scope>NUCLEOTIDE SEQUENCE</scope>
    <source>
        <strain evidence="2">G3</strain>
    </source>
</reference>
<sequence length="142" mass="16559">MNQNNNLDLINKKLDMIIQRSANINAKLDNIEAEKRRQKPSEFISSTTTTTQSYSPKKTSQTIKTPNTYAIYEMETTRTPTPRKYIPKEEKYIDNEELSSNVLLELFNSIKDLRNQIAEIAHTQIEMKSEINMLKMAKKQPY</sequence>